<dbReference type="Proteomes" id="UP000320679">
    <property type="component" value="Unassembled WGS sequence"/>
</dbReference>
<dbReference type="PROSITE" id="PS01125">
    <property type="entry name" value="ROK"/>
    <property type="match status" value="1"/>
</dbReference>
<sequence length="333" mass="35452">MRRTSGYVIGVDLGGTNLRSILMDSKARVWGRDSRESLASQGKEATIDQIVSSVRAVLEKAGSMDIPHPSISGVGVGCPGPLNTKEGIVYFAPNFSGWENVPLVRILRDKIQLPIFLENDANAAALGEWWIGAGRDVDDLVLLTLGTGIGGGIIIQGEVLHGAWDTAAEIGHMIIHEGGLLCSCGARGHLEAYASATAVVARTLAAIKQGRRTILKEWLGGKLDNLSSELIFRAAGEEDELSSEILEETARFLGIGIANLVNLFNPRLVILTGGMIQAGPLLLEPVRKYAREYSLKASIRGVRIVPAKLGADSGTIGAAAAVLKRKGLLYREV</sequence>
<dbReference type="SUPFAM" id="SSF53067">
    <property type="entry name" value="Actin-like ATPase domain"/>
    <property type="match status" value="1"/>
</dbReference>
<accession>A0A523UVE2</accession>
<dbReference type="PANTHER" id="PTHR18964">
    <property type="entry name" value="ROK (REPRESSOR, ORF, KINASE) FAMILY"/>
    <property type="match status" value="1"/>
</dbReference>
<reference evidence="2 3" key="1">
    <citation type="submission" date="2019-03" db="EMBL/GenBank/DDBJ databases">
        <title>Metabolic potential of uncultured bacteria and archaea associated with petroleum seepage in deep-sea sediments.</title>
        <authorList>
            <person name="Dong X."/>
            <person name="Hubert C."/>
        </authorList>
    </citation>
    <scope>NUCLEOTIDE SEQUENCE [LARGE SCALE GENOMIC DNA]</scope>
    <source>
        <strain evidence="2">E29_bin78</strain>
    </source>
</reference>
<dbReference type="InterPro" id="IPR000600">
    <property type="entry name" value="ROK"/>
</dbReference>
<gene>
    <name evidence="2" type="ORF">E3J59_03010</name>
</gene>
<evidence type="ECO:0000313" key="2">
    <source>
        <dbReference type="EMBL" id="TET46498.1"/>
    </source>
</evidence>
<comment type="similarity">
    <text evidence="1">Belongs to the ROK (NagC/XylR) family.</text>
</comment>
<dbReference type="InterPro" id="IPR043129">
    <property type="entry name" value="ATPase_NBD"/>
</dbReference>
<dbReference type="AlphaFoldDB" id="A0A523UVE2"/>
<dbReference type="InterPro" id="IPR049874">
    <property type="entry name" value="ROK_cs"/>
</dbReference>
<dbReference type="PANTHER" id="PTHR18964:SF149">
    <property type="entry name" value="BIFUNCTIONAL UDP-N-ACETYLGLUCOSAMINE 2-EPIMERASE_N-ACETYLMANNOSAMINE KINASE"/>
    <property type="match status" value="1"/>
</dbReference>
<evidence type="ECO:0000313" key="3">
    <source>
        <dbReference type="Proteomes" id="UP000320679"/>
    </source>
</evidence>
<proteinExistence type="inferred from homology"/>
<dbReference type="EMBL" id="SOJK01000123">
    <property type="protein sequence ID" value="TET46498.1"/>
    <property type="molecule type" value="Genomic_DNA"/>
</dbReference>
<name>A0A523UVE2_UNCAE</name>
<dbReference type="Pfam" id="PF00480">
    <property type="entry name" value="ROK"/>
    <property type="match status" value="1"/>
</dbReference>
<organism evidence="2 3">
    <name type="scientific">Aerophobetes bacterium</name>
    <dbReference type="NCBI Taxonomy" id="2030807"/>
    <lineage>
        <taxon>Bacteria</taxon>
        <taxon>Candidatus Aerophobota</taxon>
    </lineage>
</organism>
<dbReference type="Gene3D" id="3.30.420.40">
    <property type="match status" value="2"/>
</dbReference>
<protein>
    <submittedName>
        <fullName evidence="2">ROK family protein</fullName>
    </submittedName>
</protein>
<comment type="caution">
    <text evidence="2">The sequence shown here is derived from an EMBL/GenBank/DDBJ whole genome shotgun (WGS) entry which is preliminary data.</text>
</comment>
<evidence type="ECO:0000256" key="1">
    <source>
        <dbReference type="ARBA" id="ARBA00006479"/>
    </source>
</evidence>